<dbReference type="PRINTS" id="PR00736">
    <property type="entry name" value="GLHYDRLASE15"/>
</dbReference>
<protein>
    <recommendedName>
        <fullName evidence="3">glucan 1,4-alpha-glucosidase</fullName>
        <ecNumber evidence="3">3.2.1.3</ecNumber>
    </recommendedName>
    <alternativeName>
        <fullName evidence="11">1,4-alpha-D-glucan glucohydrolase</fullName>
    </alternativeName>
    <alternativeName>
        <fullName evidence="10">Glucan 1,4-alpha-glucosidase</fullName>
    </alternativeName>
</protein>
<evidence type="ECO:0000256" key="13">
    <source>
        <dbReference type="PIRSR" id="PIRSR001031-2"/>
    </source>
</evidence>
<evidence type="ECO:0000256" key="11">
    <source>
        <dbReference type="ARBA" id="ARBA00033473"/>
    </source>
</evidence>
<keyword evidence="7" id="KW-0119">Carbohydrate metabolism</keyword>
<feature type="domain" description="CBM20" evidence="14">
    <location>
        <begin position="575"/>
        <end position="682"/>
    </location>
</feature>
<evidence type="ECO:0000256" key="10">
    <source>
        <dbReference type="ARBA" id="ARBA00033442"/>
    </source>
</evidence>
<dbReference type="SUPFAM" id="SSF49452">
    <property type="entry name" value="Starch-binding domain-like"/>
    <property type="match status" value="1"/>
</dbReference>
<dbReference type="PROSITE" id="PS51166">
    <property type="entry name" value="CBM20"/>
    <property type="match status" value="1"/>
</dbReference>
<dbReference type="CDD" id="cd05811">
    <property type="entry name" value="CBM20_glucoamylase"/>
    <property type="match status" value="1"/>
</dbReference>
<evidence type="ECO:0000256" key="3">
    <source>
        <dbReference type="ARBA" id="ARBA00012593"/>
    </source>
</evidence>
<evidence type="ECO:0000259" key="14">
    <source>
        <dbReference type="PROSITE" id="PS51166"/>
    </source>
</evidence>
<dbReference type="AlphaFoldDB" id="S3CET0"/>
<feature type="binding site" evidence="13">
    <location>
        <position position="203"/>
    </location>
    <ligand>
        <name>substrate</name>
    </ligand>
</feature>
<dbReference type="GO" id="GO:0000272">
    <property type="term" value="P:polysaccharide catabolic process"/>
    <property type="evidence" value="ECO:0007669"/>
    <property type="project" value="UniProtKB-KW"/>
</dbReference>
<name>S3CET0_OPHP1</name>
<keyword evidence="4" id="KW-0732">Signal</keyword>
<dbReference type="GO" id="GO:0000324">
    <property type="term" value="C:fungal-type vacuole"/>
    <property type="evidence" value="ECO:0007669"/>
    <property type="project" value="TreeGrafter"/>
</dbReference>
<dbReference type="Gene3D" id="2.60.40.10">
    <property type="entry name" value="Immunoglobulins"/>
    <property type="match status" value="1"/>
</dbReference>
<dbReference type="OrthoDB" id="6123450at2759"/>
<evidence type="ECO:0000256" key="7">
    <source>
        <dbReference type="ARBA" id="ARBA00023277"/>
    </source>
</evidence>
<dbReference type="OMA" id="NRKYTVP"/>
<dbReference type="InterPro" id="IPR013783">
    <property type="entry name" value="Ig-like_fold"/>
</dbReference>
<dbReference type="VEuPathDB" id="FungiDB:F503_06352"/>
<evidence type="ECO:0000256" key="2">
    <source>
        <dbReference type="ARBA" id="ARBA00006188"/>
    </source>
</evidence>
<gene>
    <name evidence="15" type="ORF">F503_06352</name>
</gene>
<dbReference type="PANTHER" id="PTHR31616">
    <property type="entry name" value="TREHALASE"/>
    <property type="match status" value="1"/>
</dbReference>
<dbReference type="PROSITE" id="PS00820">
    <property type="entry name" value="GLUCOAMYLASE"/>
    <property type="match status" value="1"/>
</dbReference>
<dbReference type="SUPFAM" id="SSF48208">
    <property type="entry name" value="Six-hairpin glycosidases"/>
    <property type="match status" value="1"/>
</dbReference>
<comment type="similarity">
    <text evidence="2">Belongs to the glycosyl hydrolase 15 family.</text>
</comment>
<dbReference type="InterPro" id="IPR011613">
    <property type="entry name" value="GH15-like"/>
</dbReference>
<dbReference type="PIRSF" id="PIRSF001031">
    <property type="entry name" value="Glu-a-glcsd_SBD"/>
    <property type="match status" value="1"/>
</dbReference>
<dbReference type="STRING" id="1262450.S3CET0"/>
<dbReference type="Gene3D" id="1.50.10.10">
    <property type="match status" value="1"/>
</dbReference>
<feature type="active site" description="Proton acceptor" evidence="12">
    <location>
        <position position="259"/>
    </location>
</feature>
<dbReference type="GO" id="GO:2001070">
    <property type="term" value="F:starch binding"/>
    <property type="evidence" value="ECO:0007669"/>
    <property type="project" value="InterPro"/>
</dbReference>
<dbReference type="Pfam" id="PF00686">
    <property type="entry name" value="CBM_20"/>
    <property type="match status" value="1"/>
</dbReference>
<keyword evidence="8" id="KW-0326">Glycosidase</keyword>
<dbReference type="SMART" id="SM01065">
    <property type="entry name" value="CBM_2"/>
    <property type="match status" value="1"/>
</dbReference>
<dbReference type="FunFam" id="2.60.40.10:FF:000552">
    <property type="entry name" value="Related to glucoamylase"/>
    <property type="match status" value="1"/>
</dbReference>
<evidence type="ECO:0000256" key="1">
    <source>
        <dbReference type="ARBA" id="ARBA00001863"/>
    </source>
</evidence>
<dbReference type="FunFam" id="1.50.10.10:FF:000018">
    <property type="entry name" value="Glucoamylase"/>
    <property type="match status" value="1"/>
</dbReference>
<keyword evidence="6" id="KW-0325">Glycoprotein</keyword>
<dbReference type="eggNOG" id="ENOG502QPM2">
    <property type="taxonomic scope" value="Eukaryota"/>
</dbReference>
<dbReference type="EMBL" id="KE148159">
    <property type="protein sequence ID" value="EPE04803.1"/>
    <property type="molecule type" value="Genomic_DNA"/>
</dbReference>
<organism evidence="15 16">
    <name type="scientific">Ophiostoma piceae (strain UAMH 11346)</name>
    <name type="common">Sap stain fungus</name>
    <dbReference type="NCBI Taxonomy" id="1262450"/>
    <lineage>
        <taxon>Eukaryota</taxon>
        <taxon>Fungi</taxon>
        <taxon>Dikarya</taxon>
        <taxon>Ascomycota</taxon>
        <taxon>Pezizomycotina</taxon>
        <taxon>Sordariomycetes</taxon>
        <taxon>Sordariomycetidae</taxon>
        <taxon>Ophiostomatales</taxon>
        <taxon>Ophiostomataceae</taxon>
        <taxon>Ophiostoma</taxon>
    </lineage>
</organism>
<evidence type="ECO:0000256" key="4">
    <source>
        <dbReference type="ARBA" id="ARBA00022729"/>
    </source>
</evidence>
<dbReference type="PANTHER" id="PTHR31616:SF12">
    <property type="entry name" value="GLUCOAMYLASE"/>
    <property type="match status" value="1"/>
</dbReference>
<dbReference type="GO" id="GO:0004339">
    <property type="term" value="F:glucan 1,4-alpha-glucosidase activity"/>
    <property type="evidence" value="ECO:0007669"/>
    <property type="project" value="UniProtKB-EC"/>
</dbReference>
<evidence type="ECO:0000313" key="16">
    <source>
        <dbReference type="Proteomes" id="UP000016923"/>
    </source>
</evidence>
<evidence type="ECO:0000256" key="9">
    <source>
        <dbReference type="ARBA" id="ARBA00023326"/>
    </source>
</evidence>
<proteinExistence type="inferred from homology"/>
<keyword evidence="5 15" id="KW-0378">Hydrolase</keyword>
<dbReference type="InterPro" id="IPR008928">
    <property type="entry name" value="6-hairpin_glycosidase_sf"/>
</dbReference>
<dbReference type="InterPro" id="IPR000165">
    <property type="entry name" value="Glucoamylase"/>
</dbReference>
<accession>S3CET0</accession>
<evidence type="ECO:0000256" key="6">
    <source>
        <dbReference type="ARBA" id="ARBA00023180"/>
    </source>
</evidence>
<dbReference type="Proteomes" id="UP000016923">
    <property type="component" value="Unassembled WGS sequence"/>
</dbReference>
<reference evidence="15 16" key="1">
    <citation type="journal article" date="2013" name="BMC Genomics">
        <title>The genome and transcriptome of the pine saprophyte Ophiostoma piceae, and a comparison with the bark beetle-associated pine pathogen Grosmannia clavigera.</title>
        <authorList>
            <person name="Haridas S."/>
            <person name="Wang Y."/>
            <person name="Lim L."/>
            <person name="Massoumi Alamouti S."/>
            <person name="Jackman S."/>
            <person name="Docking R."/>
            <person name="Robertson G."/>
            <person name="Birol I."/>
            <person name="Bohlmann J."/>
            <person name="Breuil C."/>
        </authorList>
    </citation>
    <scope>NUCLEOTIDE SEQUENCE [LARGE SCALE GENOMIC DNA]</scope>
    <source>
        <strain evidence="15 16">UAMH 11346</strain>
    </source>
</reference>
<dbReference type="InterPro" id="IPR034836">
    <property type="entry name" value="CBM20_glucoamylase"/>
</dbReference>
<dbReference type="InterPro" id="IPR012341">
    <property type="entry name" value="6hp_glycosidase-like_sf"/>
</dbReference>
<evidence type="ECO:0000256" key="12">
    <source>
        <dbReference type="PIRSR" id="PIRSR001031-1"/>
    </source>
</evidence>
<evidence type="ECO:0000256" key="8">
    <source>
        <dbReference type="ARBA" id="ARBA00023295"/>
    </source>
</evidence>
<dbReference type="InterPro" id="IPR046966">
    <property type="entry name" value="Glucoamylase_active_site"/>
</dbReference>
<sequence length="682" mass="72455">MKSIKGHGGRPSLRRSVSSPSLTFILILTLTLLVLSLAPACPVSITTMPSVRSWALAALTLAQTVLGAPQPLAAAEPLEPRATGTVDSWLAAESPISINRILANIGSTGQYSLSAKSGIVIASPSTDNPNYYYTWSRDAALVLKTLVELFRNGETALQTPIMNYVNSQAYLQTVSNPSGSFSDGSGLGEPKFNVDETAFTGSWGRPQRDGPALRATALVDFGNWLLDNGYNSLAINAVWPVVRNDLSYVSQYWNQTGFDLWEEVSGSSFFTVAAQHRALVEGSAFAKRVGSSCSYCDSQAPQVLCFLQSFWTGSYINANFGGGRSGKDANTLLASIHIFDPEAGCDDSTFQPCSARALANHKVYTDSFRSIYTLNSGKAASAAVATGRYPEDSYYNGNPWFLTTLAAAEQLYDALYTWNKLGSLSVTSTSLPFFKALYSSAAVGTYASSTSTYASIVAAVKTYADGYVSIVETYAASNGSMAEQFDRNSGVQLSARDLTWSYAALLTAKLRRDALVPKPWGETSASSVPGVCSATSAIGTYSTAATTSWPASLTSGTPVNITATGTGTGTSPTSCTTPTTVSVTFNEIATTVYGESVYIVGSIAKLGNWATGSAVALSASKYTSSNNLWYVTIDLPAGTTFTYKYIRKQSSGSFVWESDPNRSYTVPSGCSVSTATESDTWR</sequence>
<comment type="catalytic activity">
    <reaction evidence="1">
        <text>Hydrolysis of terminal (1-&gt;4)-linked alpha-D-glucose residues successively from non-reducing ends of the chains with release of beta-D-glucose.</text>
        <dbReference type="EC" id="3.2.1.3"/>
    </reaction>
</comment>
<dbReference type="EC" id="3.2.1.3" evidence="3"/>
<keyword evidence="16" id="KW-1185">Reference proteome</keyword>
<dbReference type="HOGENOM" id="CLU_012173_1_0_1"/>
<evidence type="ECO:0000256" key="5">
    <source>
        <dbReference type="ARBA" id="ARBA00022801"/>
    </source>
</evidence>
<dbReference type="InterPro" id="IPR008291">
    <property type="entry name" value="Glucoamylase_SBD"/>
</dbReference>
<dbReference type="Pfam" id="PF00723">
    <property type="entry name" value="Glyco_hydro_15"/>
    <property type="match status" value="1"/>
</dbReference>
<dbReference type="InterPro" id="IPR002044">
    <property type="entry name" value="CBM20"/>
</dbReference>
<keyword evidence="9" id="KW-0624">Polysaccharide degradation</keyword>
<feature type="active site" description="Proton donor" evidence="12">
    <location>
        <position position="262"/>
    </location>
</feature>
<evidence type="ECO:0000313" key="15">
    <source>
        <dbReference type="EMBL" id="EPE04803.1"/>
    </source>
</evidence>
<dbReference type="InterPro" id="IPR013784">
    <property type="entry name" value="Carb-bd-like_fold"/>
</dbReference>